<evidence type="ECO:0000256" key="4">
    <source>
        <dbReference type="ARBA" id="ARBA00022964"/>
    </source>
</evidence>
<dbReference type="OrthoDB" id="581608at2"/>
<evidence type="ECO:0000256" key="5">
    <source>
        <dbReference type="ARBA" id="ARBA00023002"/>
    </source>
</evidence>
<dbReference type="GO" id="GO:0005737">
    <property type="term" value="C:cytoplasm"/>
    <property type="evidence" value="ECO:0007669"/>
    <property type="project" value="TreeGrafter"/>
</dbReference>
<dbReference type="PANTHER" id="PTHR30468">
    <property type="entry name" value="ALPHA-KETOGLUTARATE-DEPENDENT SULFONATE DIOXYGENASE"/>
    <property type="match status" value="1"/>
</dbReference>
<dbReference type="FunFam" id="3.60.130.10:FF:000002">
    <property type="entry name" value="Alpha-ketoglutarate-dependent taurine dioxygenase"/>
    <property type="match status" value="1"/>
</dbReference>
<evidence type="ECO:0000256" key="3">
    <source>
        <dbReference type="ARBA" id="ARBA00022723"/>
    </source>
</evidence>
<dbReference type="AlphaFoldDB" id="A0A345PB99"/>
<evidence type="ECO:0000256" key="1">
    <source>
        <dbReference type="ARBA" id="ARBA00001954"/>
    </source>
</evidence>
<dbReference type="SUPFAM" id="SSF51197">
    <property type="entry name" value="Clavaminate synthase-like"/>
    <property type="match status" value="1"/>
</dbReference>
<name>A0A345PB99_9GAMM</name>
<feature type="domain" description="TauD/TfdA-like" evidence="7">
    <location>
        <begin position="5"/>
        <end position="270"/>
    </location>
</feature>
<comment type="cofactor">
    <cofactor evidence="1">
        <name>Fe(2+)</name>
        <dbReference type="ChEBI" id="CHEBI:29033"/>
    </cofactor>
</comment>
<dbReference type="GO" id="GO:0046872">
    <property type="term" value="F:metal ion binding"/>
    <property type="evidence" value="ECO:0007669"/>
    <property type="project" value="UniProtKB-KW"/>
</dbReference>
<sequence length="281" mass="31863">MGIQVIPLSPAIGAIIEGIHLSQSISHEIKQFLEQALVEHQVLFFRNQPLTPAEHYRFARNFGDLHIHPIYPNVPEQPEILILDTERNDLRDNALWHTDVSFSATPPLGSILSAKKIPPIGGDTLWASGTAAYAALSPAIQQLLTGLTAQHDIAKSFPADRFATNPEERSRFEAALKKNPPVTHPVVRTHPISGLPALFVNEGFTTRINELSDPESQALLAFLFQHSQRPDFTVRWRWQKDDVAFWDNRVTFHYAIDDYRPQHRVMQRATVNGDKPYFLER</sequence>
<dbReference type="Pfam" id="PF02668">
    <property type="entry name" value="TauD"/>
    <property type="match status" value="1"/>
</dbReference>
<dbReference type="InterPro" id="IPR042098">
    <property type="entry name" value="TauD-like_sf"/>
</dbReference>
<dbReference type="GO" id="GO:0006790">
    <property type="term" value="P:sulfur compound metabolic process"/>
    <property type="evidence" value="ECO:0007669"/>
    <property type="project" value="TreeGrafter"/>
</dbReference>
<organism evidence="8 9">
    <name type="scientific">Aquirhabdus parva</name>
    <dbReference type="NCBI Taxonomy" id="2283318"/>
    <lineage>
        <taxon>Bacteria</taxon>
        <taxon>Pseudomonadati</taxon>
        <taxon>Pseudomonadota</taxon>
        <taxon>Gammaproteobacteria</taxon>
        <taxon>Moraxellales</taxon>
        <taxon>Moraxellaceae</taxon>
        <taxon>Aquirhabdus</taxon>
    </lineage>
</organism>
<reference evidence="8 9" key="1">
    <citation type="submission" date="2018-07" db="EMBL/GenBank/DDBJ databases">
        <title>Genome sequencing of Moraxellaceae gen. HYN0046.</title>
        <authorList>
            <person name="Kim M."/>
            <person name="Yi H."/>
        </authorList>
    </citation>
    <scope>NUCLEOTIDE SEQUENCE [LARGE SCALE GENOMIC DNA]</scope>
    <source>
        <strain evidence="8 9">HYN0046</strain>
    </source>
</reference>
<dbReference type="PANTHER" id="PTHR30468:SF1">
    <property type="entry name" value="ALPHA-KETOGLUTARATE-DEPENDENT SULFONATE DIOXYGENASE"/>
    <property type="match status" value="1"/>
</dbReference>
<protein>
    <submittedName>
        <fullName evidence="8">Taurine dioxygenase</fullName>
        <ecNumber evidence="8">1.14.11.17</ecNumber>
    </submittedName>
</protein>
<dbReference type="NCBIfam" id="NF007104">
    <property type="entry name" value="PRK09553.1"/>
    <property type="match status" value="1"/>
</dbReference>
<evidence type="ECO:0000313" key="9">
    <source>
        <dbReference type="Proteomes" id="UP000253940"/>
    </source>
</evidence>
<keyword evidence="5 8" id="KW-0560">Oxidoreductase</keyword>
<keyword evidence="4 8" id="KW-0223">Dioxygenase</keyword>
<accession>A0A345PB99</accession>
<keyword evidence="3" id="KW-0479">Metal-binding</keyword>
<dbReference type="EC" id="1.14.11.17" evidence="8"/>
<evidence type="ECO:0000256" key="2">
    <source>
        <dbReference type="ARBA" id="ARBA00005896"/>
    </source>
</evidence>
<evidence type="ECO:0000256" key="6">
    <source>
        <dbReference type="ARBA" id="ARBA00023004"/>
    </source>
</evidence>
<gene>
    <name evidence="8" type="ORF">HYN46_05095</name>
</gene>
<comment type="similarity">
    <text evidence="2">Belongs to the TfdA dioxygenase family.</text>
</comment>
<keyword evidence="6" id="KW-0408">Iron</keyword>
<evidence type="ECO:0000259" key="7">
    <source>
        <dbReference type="Pfam" id="PF02668"/>
    </source>
</evidence>
<dbReference type="KEGG" id="mbah:HYN46_05095"/>
<dbReference type="InterPro" id="IPR003819">
    <property type="entry name" value="TauD/TfdA-like"/>
</dbReference>
<dbReference type="Gene3D" id="3.60.130.10">
    <property type="entry name" value="Clavaminate synthase-like"/>
    <property type="match status" value="1"/>
</dbReference>
<dbReference type="InterPro" id="IPR051323">
    <property type="entry name" value="AtsK-like"/>
</dbReference>
<keyword evidence="9" id="KW-1185">Reference proteome</keyword>
<dbReference type="EMBL" id="CP031222">
    <property type="protein sequence ID" value="AXI04558.1"/>
    <property type="molecule type" value="Genomic_DNA"/>
</dbReference>
<evidence type="ECO:0000313" key="8">
    <source>
        <dbReference type="EMBL" id="AXI04558.1"/>
    </source>
</evidence>
<dbReference type="GO" id="GO:0000908">
    <property type="term" value="F:taurine dioxygenase activity"/>
    <property type="evidence" value="ECO:0007669"/>
    <property type="project" value="UniProtKB-EC"/>
</dbReference>
<dbReference type="Proteomes" id="UP000253940">
    <property type="component" value="Chromosome"/>
</dbReference>
<proteinExistence type="inferred from homology"/>